<dbReference type="InterPro" id="IPR011990">
    <property type="entry name" value="TPR-like_helical_dom_sf"/>
</dbReference>
<protein>
    <recommendedName>
        <fullName evidence="5">MalT-like TPR region domain-containing protein</fullName>
    </recommendedName>
</protein>
<keyword evidence="4" id="KW-1185">Reference proteome</keyword>
<reference evidence="3" key="1">
    <citation type="submission" date="2022-12" db="EMBL/GenBank/DDBJ databases">
        <authorList>
            <person name="Petersen C."/>
        </authorList>
    </citation>
    <scope>NUCLEOTIDE SEQUENCE</scope>
    <source>
        <strain evidence="3">IBT 35675</strain>
    </source>
</reference>
<dbReference type="Proteomes" id="UP001148299">
    <property type="component" value="Unassembled WGS sequence"/>
</dbReference>
<dbReference type="PANTHER" id="PTHR45641">
    <property type="entry name" value="TETRATRICOPEPTIDE REPEAT PROTEIN (AFU_ORTHOLOGUE AFUA_6G03870)"/>
    <property type="match status" value="1"/>
</dbReference>
<evidence type="ECO:0008006" key="5">
    <source>
        <dbReference type="Google" id="ProtNLM"/>
    </source>
</evidence>
<dbReference type="SUPFAM" id="SSF48452">
    <property type="entry name" value="TPR-like"/>
    <property type="match status" value="2"/>
</dbReference>
<evidence type="ECO:0000313" key="4">
    <source>
        <dbReference type="Proteomes" id="UP001148299"/>
    </source>
</evidence>
<evidence type="ECO:0000256" key="1">
    <source>
        <dbReference type="ARBA" id="ARBA00022737"/>
    </source>
</evidence>
<accession>A0A9W9QPW8</accession>
<evidence type="ECO:0000256" key="2">
    <source>
        <dbReference type="ARBA" id="ARBA00022803"/>
    </source>
</evidence>
<sequence length="442" mass="49379">MQETTSSDVMVSPLWGNAFSELSGNSKVIAMILSFLDDERVDENLLEFPAYNAQAALLQGDFIERLSENGIISMRRHVQNAVIHQMSTEERQEAFSHAVAILAANFPDTHSADVGHQAASWAHCERSIPHVAAMLKKSEEFQIFENVYQPFAELLLRCSWCLYERENYSIALSYIDGALKRFSSKDTLAYASAIDLRGLIHLDICHFTAALEDFGEAFKIRTKILADGHSLLAASQVNIGLALTELGELGKAQDYLHNMASLLLRMGRVDQAEAMLKSCPSLKDFSDETFLRTENPRFSGDMVLLSKIRFAQGLLDEALRLASKALSFRIMMLDERVKVCDSLYQVASLHCKAENMGLACQLLENCIRISESLLIVEGIGHLVRATNKLSQILGDLGISGESKKLLDWAVSLKRDIKSLDPDFVLVNGMKPDFEEPVPWMLW</sequence>
<comment type="caution">
    <text evidence="3">The sequence shown here is derived from an EMBL/GenBank/DDBJ whole genome shotgun (WGS) entry which is preliminary data.</text>
</comment>
<reference evidence="3" key="2">
    <citation type="journal article" date="2023" name="IMA Fungus">
        <title>Comparative genomic study of the Penicillium genus elucidates a diverse pangenome and 15 lateral gene transfer events.</title>
        <authorList>
            <person name="Petersen C."/>
            <person name="Sorensen T."/>
            <person name="Nielsen M.R."/>
            <person name="Sondergaard T.E."/>
            <person name="Sorensen J.L."/>
            <person name="Fitzpatrick D.A."/>
            <person name="Frisvad J.C."/>
            <person name="Nielsen K.L."/>
        </authorList>
    </citation>
    <scope>NUCLEOTIDE SEQUENCE</scope>
    <source>
        <strain evidence="3">IBT 35675</strain>
    </source>
</reference>
<evidence type="ECO:0000313" key="3">
    <source>
        <dbReference type="EMBL" id="KAJ5341820.1"/>
    </source>
</evidence>
<dbReference type="PANTHER" id="PTHR45641:SF19">
    <property type="entry name" value="NEPHROCYSTIN-3"/>
    <property type="match status" value="1"/>
</dbReference>
<keyword evidence="2" id="KW-0802">TPR repeat</keyword>
<dbReference type="EMBL" id="JAPZBR010000008">
    <property type="protein sequence ID" value="KAJ5341820.1"/>
    <property type="molecule type" value="Genomic_DNA"/>
</dbReference>
<dbReference type="Gene3D" id="1.25.40.10">
    <property type="entry name" value="Tetratricopeptide repeat domain"/>
    <property type="match status" value="2"/>
</dbReference>
<proteinExistence type="predicted"/>
<keyword evidence="1" id="KW-0677">Repeat</keyword>
<name>A0A9W9QPW8_PENBR</name>
<organism evidence="3 4">
    <name type="scientific">Penicillium brevicompactum</name>
    <dbReference type="NCBI Taxonomy" id="5074"/>
    <lineage>
        <taxon>Eukaryota</taxon>
        <taxon>Fungi</taxon>
        <taxon>Dikarya</taxon>
        <taxon>Ascomycota</taxon>
        <taxon>Pezizomycotina</taxon>
        <taxon>Eurotiomycetes</taxon>
        <taxon>Eurotiomycetidae</taxon>
        <taxon>Eurotiales</taxon>
        <taxon>Aspergillaceae</taxon>
        <taxon>Penicillium</taxon>
    </lineage>
</organism>
<dbReference type="AlphaFoldDB" id="A0A9W9QPW8"/>
<gene>
    <name evidence="3" type="ORF">N7541_010944</name>
</gene>